<dbReference type="EMBL" id="JARUXG010000004">
    <property type="protein sequence ID" value="MDG6781242.1"/>
    <property type="molecule type" value="Genomic_DNA"/>
</dbReference>
<comment type="caution">
    <text evidence="3">The sequence shown here is derived from an EMBL/GenBank/DDBJ whole genome shotgun (WGS) entry which is preliminary data.</text>
</comment>
<reference evidence="3" key="2">
    <citation type="submission" date="2023-04" db="EMBL/GenBank/DDBJ databases">
        <title>Characterization and analysis of the complete genome of Gordonia rubripertincta 112, the degrader of aromatic and aliphatic compounds.</title>
        <authorList>
            <person name="Frantsuzova E."/>
            <person name="Bogun A."/>
            <person name="Delegan Y."/>
        </authorList>
    </citation>
    <scope>NUCLEOTIDE SEQUENCE</scope>
    <source>
        <strain evidence="3">112</strain>
    </source>
</reference>
<organism evidence="3">
    <name type="scientific">Gordonia rubripertincta</name>
    <name type="common">Rhodococcus corallinus</name>
    <dbReference type="NCBI Taxonomy" id="36822"/>
    <lineage>
        <taxon>Bacteria</taxon>
        <taxon>Bacillati</taxon>
        <taxon>Actinomycetota</taxon>
        <taxon>Actinomycetes</taxon>
        <taxon>Mycobacteriales</taxon>
        <taxon>Gordoniaceae</taxon>
        <taxon>Gordonia</taxon>
    </lineage>
</organism>
<proteinExistence type="predicted"/>
<reference evidence="2" key="1">
    <citation type="submission" date="2021-02" db="EMBL/GenBank/DDBJ databases">
        <title>Taxonomy, biology and ecology of Rhodococcus bacteria occurring in California pistachio and other woody hosts as revealed by genome sequence analyses.</title>
        <authorList>
            <person name="Riely B."/>
            <person name="Gai Y."/>
        </authorList>
    </citation>
    <scope>NUCLEOTIDE SEQUENCE</scope>
    <source>
        <strain evidence="2">BP-295</strain>
    </source>
</reference>
<sequence>MADTQAWTGGEANDADVVEQTTPVDPVDPDSPAVSEAPSIALEADPADVVEQSTALGPDDPDEYPPEDDR</sequence>
<evidence type="ECO:0000313" key="2">
    <source>
        <dbReference type="EMBL" id="MBM7277925.1"/>
    </source>
</evidence>
<accession>A0AAW6RB98</accession>
<feature type="compositionally biased region" description="Acidic residues" evidence="1">
    <location>
        <begin position="59"/>
        <end position="70"/>
    </location>
</feature>
<dbReference type="AlphaFoldDB" id="A0AAW6RB98"/>
<evidence type="ECO:0000313" key="3">
    <source>
        <dbReference type="EMBL" id="MDG6781242.1"/>
    </source>
</evidence>
<evidence type="ECO:0000256" key="1">
    <source>
        <dbReference type="SAM" id="MobiDB-lite"/>
    </source>
</evidence>
<feature type="compositionally biased region" description="Low complexity" evidence="1">
    <location>
        <begin position="18"/>
        <end position="36"/>
    </location>
</feature>
<dbReference type="EMBL" id="JAFFGU010000003">
    <property type="protein sequence ID" value="MBM7277925.1"/>
    <property type="molecule type" value="Genomic_DNA"/>
</dbReference>
<dbReference type="RefSeq" id="WP_005194329.1">
    <property type="nucleotide sequence ID" value="NZ_CP059694.1"/>
</dbReference>
<gene>
    <name evidence="2" type="ORF">JTZ10_09160</name>
    <name evidence="3" type="ORF">QBL07_10395</name>
</gene>
<feature type="region of interest" description="Disordered" evidence="1">
    <location>
        <begin position="1"/>
        <end position="70"/>
    </location>
</feature>
<protein>
    <submittedName>
        <fullName evidence="3">Uncharacterized protein</fullName>
    </submittedName>
</protein>
<name>A0AAW6RB98_GORRU</name>
<dbReference type="Proteomes" id="UP001195196">
    <property type="component" value="Unassembled WGS sequence"/>
</dbReference>